<keyword evidence="7" id="KW-0732">Signal</keyword>
<dbReference type="InterPro" id="IPR012347">
    <property type="entry name" value="Ferritin-like"/>
</dbReference>
<dbReference type="GO" id="GO:0005737">
    <property type="term" value="C:cytoplasm"/>
    <property type="evidence" value="ECO:0007669"/>
    <property type="project" value="TreeGrafter"/>
</dbReference>
<dbReference type="PANTHER" id="PTHR11431">
    <property type="entry name" value="FERRITIN"/>
    <property type="match status" value="1"/>
</dbReference>
<dbReference type="EMBL" id="FN395057">
    <property type="protein sequence ID" value="CAZ04925.1"/>
    <property type="molecule type" value="Genomic_DNA"/>
</dbReference>
<feature type="domain" description="Ferritin-like diiron" evidence="8">
    <location>
        <begin position="49"/>
        <end position="205"/>
    </location>
</feature>
<dbReference type="GO" id="GO:0008198">
    <property type="term" value="F:ferrous iron binding"/>
    <property type="evidence" value="ECO:0007669"/>
    <property type="project" value="TreeGrafter"/>
</dbReference>
<dbReference type="GO" id="GO:0006826">
    <property type="term" value="P:iron ion transport"/>
    <property type="evidence" value="ECO:0007669"/>
    <property type="project" value="InterPro"/>
</dbReference>
<evidence type="ECO:0000313" key="9">
    <source>
        <dbReference type="EMBL" id="CAZ04925.1"/>
    </source>
</evidence>
<dbReference type="Gene3D" id="1.20.1260.10">
    <property type="match status" value="1"/>
</dbReference>
<evidence type="ECO:0000256" key="1">
    <source>
        <dbReference type="ARBA" id="ARBA00007513"/>
    </source>
</evidence>
<evidence type="ECO:0000259" key="8">
    <source>
        <dbReference type="PROSITE" id="PS50905"/>
    </source>
</evidence>
<evidence type="ECO:0000256" key="6">
    <source>
        <dbReference type="RuleBase" id="RU361145"/>
    </source>
</evidence>
<comment type="function">
    <text evidence="6">Stores iron in a soluble, non-toxic, readily available form. Important for iron homeostasis. Iron is taken up in the ferrous form and deposited as ferric hydroxides after oxidation.</text>
</comment>
<keyword evidence="3 5" id="KW-0479">Metal-binding</keyword>
<evidence type="ECO:0000256" key="4">
    <source>
        <dbReference type="ARBA" id="ARBA00023004"/>
    </source>
</evidence>
<gene>
    <name evidence="9" type="primary">lch</name>
</gene>
<feature type="binding site" evidence="5">
    <location>
        <position position="187"/>
    </location>
    <ligand>
        <name>Fe cation</name>
        <dbReference type="ChEBI" id="CHEBI:24875"/>
        <label>1</label>
    </ligand>
</feature>
<accession>D1GLP3</accession>
<dbReference type="GO" id="GO:0008199">
    <property type="term" value="F:ferric iron binding"/>
    <property type="evidence" value="ECO:0007669"/>
    <property type="project" value="InterPro"/>
</dbReference>
<keyword evidence="2 6" id="KW-0409">Iron storage</keyword>
<dbReference type="SUPFAM" id="SSF47240">
    <property type="entry name" value="Ferritin-like"/>
    <property type="match status" value="1"/>
</dbReference>
<dbReference type="InterPro" id="IPR014034">
    <property type="entry name" value="Ferritin_CS"/>
</dbReference>
<keyword evidence="4 5" id="KW-0408">Iron</keyword>
<dbReference type="InterPro" id="IPR009040">
    <property type="entry name" value="Ferritin-like_diiron"/>
</dbReference>
<dbReference type="PROSITE" id="PS00204">
    <property type="entry name" value="FERRITIN_2"/>
    <property type="match status" value="1"/>
</dbReference>
<protein>
    <recommendedName>
        <fullName evidence="6">Ferritin</fullName>
    </recommendedName>
</protein>
<evidence type="ECO:0000256" key="2">
    <source>
        <dbReference type="ARBA" id="ARBA00022434"/>
    </source>
</evidence>
<proteinExistence type="inferred from homology"/>
<reference evidence="9" key="1">
    <citation type="journal article" date="2009" name="PLoS Pathog.">
        <title>Wolbachia interferes with ferritin expression and iron metabolism in insects.</title>
        <authorList>
            <person name="Kremer N."/>
            <person name="Voronin D."/>
            <person name="Charif D."/>
            <person name="Mavingui P."/>
            <person name="Mollereau B."/>
            <person name="Vavre F."/>
        </authorList>
    </citation>
    <scope>NUCLEOTIDE SEQUENCE</scope>
</reference>
<feature type="chain" id="PRO_5003022051" description="Ferritin" evidence="7">
    <location>
        <begin position="20"/>
        <end position="225"/>
    </location>
</feature>
<dbReference type="PANTHER" id="PTHR11431:SF51">
    <property type="entry name" value="FERRITIN"/>
    <property type="match status" value="1"/>
</dbReference>
<dbReference type="PROSITE" id="PS50905">
    <property type="entry name" value="FERRITIN_LIKE"/>
    <property type="match status" value="1"/>
</dbReference>
<dbReference type="InterPro" id="IPR009078">
    <property type="entry name" value="Ferritin-like_SF"/>
</dbReference>
<organism evidence="9">
    <name type="scientific">Asobara tabida</name>
    <name type="common">Parasitic wasp</name>
    <dbReference type="NCBI Taxonomy" id="58720"/>
    <lineage>
        <taxon>Eukaryota</taxon>
        <taxon>Metazoa</taxon>
        <taxon>Ecdysozoa</taxon>
        <taxon>Arthropoda</taxon>
        <taxon>Hexapoda</taxon>
        <taxon>Insecta</taxon>
        <taxon>Pterygota</taxon>
        <taxon>Neoptera</taxon>
        <taxon>Endopterygota</taxon>
        <taxon>Hymenoptera</taxon>
        <taxon>Apocrita</taxon>
        <taxon>Ichneumonoidea</taxon>
        <taxon>Braconidae</taxon>
        <taxon>Alysiinae</taxon>
        <taxon>Asobara</taxon>
    </lineage>
</organism>
<comment type="similarity">
    <text evidence="1 6">Belongs to the ferritin family.</text>
</comment>
<dbReference type="Pfam" id="PF00210">
    <property type="entry name" value="Ferritin"/>
    <property type="match status" value="1"/>
</dbReference>
<dbReference type="GO" id="GO:0006879">
    <property type="term" value="P:intracellular iron ion homeostasis"/>
    <property type="evidence" value="ECO:0007669"/>
    <property type="project" value="UniProtKB-KW"/>
</dbReference>
<dbReference type="InterPro" id="IPR001519">
    <property type="entry name" value="Ferritin"/>
</dbReference>
<dbReference type="CDD" id="cd01056">
    <property type="entry name" value="Euk_Ferritin"/>
    <property type="match status" value="1"/>
</dbReference>
<dbReference type="AlphaFoldDB" id="D1GLP3"/>
<evidence type="ECO:0000256" key="7">
    <source>
        <dbReference type="SAM" id="SignalP"/>
    </source>
</evidence>
<evidence type="ECO:0000256" key="5">
    <source>
        <dbReference type="PIRSR" id="PIRSR601519-1"/>
    </source>
</evidence>
<feature type="signal peptide" evidence="7">
    <location>
        <begin position="1"/>
        <end position="19"/>
    </location>
</feature>
<name>D1GLP3_ASOTA</name>
<dbReference type="InterPro" id="IPR008331">
    <property type="entry name" value="Ferritin_DPS_dom"/>
</dbReference>
<evidence type="ECO:0000256" key="3">
    <source>
        <dbReference type="ARBA" id="ARBA00022723"/>
    </source>
</evidence>
<sequence>MMKFGILLGVFLVFSQTSGEFCYDDVKGACGSKPITIEGPLLANCNAKYGKFKELQPDLQAYADDHIETSFEFLLMSTHFGNYEMNRDGFKGLFRKLSDKHWNKAIDIIKFITKRGGRMNFNQQPRFEQKANDSTLSLNELNSLAKALDTSKRLADEALRIHTTAQHHKSMDASVAHYIEEEFLEDQAETVRTLAGHTSDFKGFLADRDSSLFVFLFDEYFKKTL</sequence>